<comment type="caution">
    <text evidence="4">The sequence shown here is derived from an EMBL/GenBank/DDBJ whole genome shotgun (WGS) entry which is preliminary data.</text>
</comment>
<feature type="transmembrane region" description="Helical" evidence="2">
    <location>
        <begin position="249"/>
        <end position="282"/>
    </location>
</feature>
<dbReference type="EMBL" id="JWTB01000010">
    <property type="protein sequence ID" value="KIC68416.1"/>
    <property type="molecule type" value="Genomic_DNA"/>
</dbReference>
<feature type="transmembrane region" description="Helical" evidence="2">
    <location>
        <begin position="21"/>
        <end position="42"/>
    </location>
</feature>
<protein>
    <submittedName>
        <fullName evidence="4">Membrane protein</fullName>
    </submittedName>
</protein>
<reference evidence="4 5" key="1">
    <citation type="submission" date="2014-12" db="EMBL/GenBank/DDBJ databases">
        <title>Genome sequencing of Arthrobacter phenanthrenivorans SWC37.</title>
        <authorList>
            <person name="Tan P.W."/>
            <person name="Chan K.-G."/>
        </authorList>
    </citation>
    <scope>NUCLEOTIDE SEQUENCE [LARGE SCALE GENOMIC DNA]</scope>
    <source>
        <strain evidence="4 5">SWC37</strain>
    </source>
</reference>
<evidence type="ECO:0000259" key="3">
    <source>
        <dbReference type="Pfam" id="PF25231"/>
    </source>
</evidence>
<keyword evidence="2" id="KW-0812">Transmembrane</keyword>
<organism evidence="4 5">
    <name type="scientific">Pseudarthrobacter phenanthrenivorans</name>
    <name type="common">Arthrobacter phenanthrenivorans</name>
    <dbReference type="NCBI Taxonomy" id="361575"/>
    <lineage>
        <taxon>Bacteria</taxon>
        <taxon>Bacillati</taxon>
        <taxon>Actinomycetota</taxon>
        <taxon>Actinomycetes</taxon>
        <taxon>Micrococcales</taxon>
        <taxon>Micrococcaceae</taxon>
        <taxon>Pseudarthrobacter</taxon>
    </lineage>
</organism>
<evidence type="ECO:0000256" key="1">
    <source>
        <dbReference type="SAM" id="MobiDB-lite"/>
    </source>
</evidence>
<feature type="transmembrane region" description="Helical" evidence="2">
    <location>
        <begin position="116"/>
        <end position="145"/>
    </location>
</feature>
<dbReference type="Proteomes" id="UP000031196">
    <property type="component" value="Unassembled WGS sequence"/>
</dbReference>
<evidence type="ECO:0000256" key="2">
    <source>
        <dbReference type="SAM" id="Phobius"/>
    </source>
</evidence>
<keyword evidence="2" id="KW-1133">Transmembrane helix</keyword>
<sequence length="336" mass="34427">MFGEILDGSFQAIRRNAKAMLGAGLLAQSLSAILAAVFAGMTATSAGSIETWAARASRADIAAAGMGLMATAVVVSILSVFMSAVLQGAMVVPVARSVLNRPTGFRRMLSLVRPRIGALLRLAALLVAGALAAAVLFIVLIVLLFSSVRGAGALLSIPLMLGFGAGFVWVAVKLLVAPAAVVIEELGALAGLRRSWELTRANWWRILGITLVVGILVAVVTQVVLIPAGMLPAVLSRVVSPHGGSGQQASLAVATGIVTAVLGALVGAVGYAFQTSVMALLYMDLRMRQDGLDIALLRQLETGSDPDGIPGRGLRPGGTLPYPGYGPGPGASPYGR</sequence>
<keyword evidence="2" id="KW-0472">Membrane</keyword>
<gene>
    <name evidence="4" type="ORF">RM50_05325</name>
</gene>
<feature type="region of interest" description="Disordered" evidence="1">
    <location>
        <begin position="306"/>
        <end position="336"/>
    </location>
</feature>
<evidence type="ECO:0000313" key="5">
    <source>
        <dbReference type="Proteomes" id="UP000031196"/>
    </source>
</evidence>
<feature type="transmembrane region" description="Helical" evidence="2">
    <location>
        <begin position="62"/>
        <end position="95"/>
    </location>
</feature>
<dbReference type="AlphaFoldDB" id="A0A0B4DNY2"/>
<feature type="domain" description="DUF7847" evidence="3">
    <location>
        <begin position="22"/>
        <end position="276"/>
    </location>
</feature>
<proteinExistence type="predicted"/>
<dbReference type="InterPro" id="IPR057169">
    <property type="entry name" value="DUF7847"/>
</dbReference>
<evidence type="ECO:0000313" key="4">
    <source>
        <dbReference type="EMBL" id="KIC68416.1"/>
    </source>
</evidence>
<dbReference type="Pfam" id="PF25231">
    <property type="entry name" value="DUF7847"/>
    <property type="match status" value="1"/>
</dbReference>
<feature type="transmembrane region" description="Helical" evidence="2">
    <location>
        <begin position="204"/>
        <end position="229"/>
    </location>
</feature>
<accession>A0A0B4DNY2</accession>
<feature type="transmembrane region" description="Helical" evidence="2">
    <location>
        <begin position="157"/>
        <end position="183"/>
    </location>
</feature>
<name>A0A0B4DNY2_PSEPS</name>